<reference evidence="1 2" key="1">
    <citation type="journal article" date="2007" name="Nature">
        <title>Evolution of genes and genomes on the Drosophila phylogeny.</title>
        <authorList>
            <consortium name="Drosophila 12 Genomes Consortium"/>
            <person name="Clark A.G."/>
            <person name="Eisen M.B."/>
            <person name="Smith D.R."/>
            <person name="Bergman C.M."/>
            <person name="Oliver B."/>
            <person name="Markow T.A."/>
            <person name="Kaufman T.C."/>
            <person name="Kellis M."/>
            <person name="Gelbart W."/>
            <person name="Iyer V.N."/>
            <person name="Pollard D.A."/>
            <person name="Sackton T.B."/>
            <person name="Larracuente A.M."/>
            <person name="Singh N.D."/>
            <person name="Abad J.P."/>
            <person name="Abt D.N."/>
            <person name="Adryan B."/>
            <person name="Aguade M."/>
            <person name="Akashi H."/>
            <person name="Anderson W.W."/>
            <person name="Aquadro C.F."/>
            <person name="Ardell D.H."/>
            <person name="Arguello R."/>
            <person name="Artieri C.G."/>
            <person name="Barbash D.A."/>
            <person name="Barker D."/>
            <person name="Barsanti P."/>
            <person name="Batterham P."/>
            <person name="Batzoglou S."/>
            <person name="Begun D."/>
            <person name="Bhutkar A."/>
            <person name="Blanco E."/>
            <person name="Bosak S.A."/>
            <person name="Bradley R.K."/>
            <person name="Brand A.D."/>
            <person name="Brent M.R."/>
            <person name="Brooks A.N."/>
            <person name="Brown R.H."/>
            <person name="Butlin R.K."/>
            <person name="Caggese C."/>
            <person name="Calvi B.R."/>
            <person name="Bernardo de Carvalho A."/>
            <person name="Caspi A."/>
            <person name="Castrezana S."/>
            <person name="Celniker S.E."/>
            <person name="Chang J.L."/>
            <person name="Chapple C."/>
            <person name="Chatterji S."/>
            <person name="Chinwalla A."/>
            <person name="Civetta A."/>
            <person name="Clifton S.W."/>
            <person name="Comeron J.M."/>
            <person name="Costello J.C."/>
            <person name="Coyne J.A."/>
            <person name="Daub J."/>
            <person name="David R.G."/>
            <person name="Delcher A.L."/>
            <person name="Delehaunty K."/>
            <person name="Do C.B."/>
            <person name="Ebling H."/>
            <person name="Edwards K."/>
            <person name="Eickbush T."/>
            <person name="Evans J.D."/>
            <person name="Filipski A."/>
            <person name="Findeiss S."/>
            <person name="Freyhult E."/>
            <person name="Fulton L."/>
            <person name="Fulton R."/>
            <person name="Garcia A.C."/>
            <person name="Gardiner A."/>
            <person name="Garfield D.A."/>
            <person name="Garvin B.E."/>
            <person name="Gibson G."/>
            <person name="Gilbert D."/>
            <person name="Gnerre S."/>
            <person name="Godfrey J."/>
            <person name="Good R."/>
            <person name="Gotea V."/>
            <person name="Gravely B."/>
            <person name="Greenberg A.J."/>
            <person name="Griffiths-Jones S."/>
            <person name="Gross S."/>
            <person name="Guigo R."/>
            <person name="Gustafson E.A."/>
            <person name="Haerty W."/>
            <person name="Hahn M.W."/>
            <person name="Halligan D.L."/>
            <person name="Halpern A.L."/>
            <person name="Halter G.M."/>
            <person name="Han M.V."/>
            <person name="Heger A."/>
            <person name="Hillier L."/>
            <person name="Hinrichs A.S."/>
            <person name="Holmes I."/>
            <person name="Hoskins R.A."/>
            <person name="Hubisz M.J."/>
            <person name="Hultmark D."/>
            <person name="Huntley M.A."/>
            <person name="Jaffe D.B."/>
            <person name="Jagadeeshan S."/>
            <person name="Jeck W.R."/>
            <person name="Johnson J."/>
            <person name="Jones C.D."/>
            <person name="Jordan W.C."/>
            <person name="Karpen G.H."/>
            <person name="Kataoka E."/>
            <person name="Keightley P.D."/>
            <person name="Kheradpour P."/>
            <person name="Kirkness E.F."/>
            <person name="Koerich L.B."/>
            <person name="Kristiansen K."/>
            <person name="Kudrna D."/>
            <person name="Kulathinal R.J."/>
            <person name="Kumar S."/>
            <person name="Kwok R."/>
            <person name="Lander E."/>
            <person name="Langley C.H."/>
            <person name="Lapoint R."/>
            <person name="Lazzaro B.P."/>
            <person name="Lee S.J."/>
            <person name="Levesque L."/>
            <person name="Li R."/>
            <person name="Lin C.F."/>
            <person name="Lin M.F."/>
            <person name="Lindblad-Toh K."/>
            <person name="Llopart A."/>
            <person name="Long M."/>
            <person name="Low L."/>
            <person name="Lozovsky E."/>
            <person name="Lu J."/>
            <person name="Luo M."/>
            <person name="Machado C.A."/>
            <person name="Makalowski W."/>
            <person name="Marzo M."/>
            <person name="Matsuda M."/>
            <person name="Matzkin L."/>
            <person name="McAllister B."/>
            <person name="McBride C.S."/>
            <person name="McKernan B."/>
            <person name="McKernan K."/>
            <person name="Mendez-Lago M."/>
            <person name="Minx P."/>
            <person name="Mollenhauer M.U."/>
            <person name="Montooth K."/>
            <person name="Mount S.M."/>
            <person name="Mu X."/>
            <person name="Myers E."/>
            <person name="Negre B."/>
            <person name="Newfeld S."/>
            <person name="Nielsen R."/>
            <person name="Noor M.A."/>
            <person name="O'Grady P."/>
            <person name="Pachter L."/>
            <person name="Papaceit M."/>
            <person name="Parisi M.J."/>
            <person name="Parisi M."/>
            <person name="Parts L."/>
            <person name="Pedersen J.S."/>
            <person name="Pesole G."/>
            <person name="Phillippy A.M."/>
            <person name="Ponting C.P."/>
            <person name="Pop M."/>
            <person name="Porcelli D."/>
            <person name="Powell J.R."/>
            <person name="Prohaska S."/>
            <person name="Pruitt K."/>
            <person name="Puig M."/>
            <person name="Quesneville H."/>
            <person name="Ram K.R."/>
            <person name="Rand D."/>
            <person name="Rasmussen M.D."/>
            <person name="Reed L.K."/>
            <person name="Reenan R."/>
            <person name="Reily A."/>
            <person name="Remington K.A."/>
            <person name="Rieger T.T."/>
            <person name="Ritchie M.G."/>
            <person name="Robin C."/>
            <person name="Rogers Y.H."/>
            <person name="Rohde C."/>
            <person name="Rozas J."/>
            <person name="Rubenfield M.J."/>
            <person name="Ruiz A."/>
            <person name="Russo S."/>
            <person name="Salzberg S.L."/>
            <person name="Sanchez-Gracia A."/>
            <person name="Saranga D.J."/>
            <person name="Sato H."/>
            <person name="Schaeffer S.W."/>
            <person name="Schatz M.C."/>
            <person name="Schlenke T."/>
            <person name="Schwartz R."/>
            <person name="Segarra C."/>
            <person name="Singh R.S."/>
            <person name="Sirot L."/>
            <person name="Sirota M."/>
            <person name="Sisneros N.B."/>
            <person name="Smith C.D."/>
            <person name="Smith T.F."/>
            <person name="Spieth J."/>
            <person name="Stage D.E."/>
            <person name="Stark A."/>
            <person name="Stephan W."/>
            <person name="Strausberg R.L."/>
            <person name="Strempel S."/>
            <person name="Sturgill D."/>
            <person name="Sutton G."/>
            <person name="Sutton G.G."/>
            <person name="Tao W."/>
            <person name="Teichmann S."/>
            <person name="Tobari Y.N."/>
            <person name="Tomimura Y."/>
            <person name="Tsolas J.M."/>
            <person name="Valente V.L."/>
            <person name="Venter E."/>
            <person name="Venter J.C."/>
            <person name="Vicario S."/>
            <person name="Vieira F.G."/>
            <person name="Vilella A.J."/>
            <person name="Villasante A."/>
            <person name="Walenz B."/>
            <person name="Wang J."/>
            <person name="Wasserman M."/>
            <person name="Watts T."/>
            <person name="Wilson D."/>
            <person name="Wilson R.K."/>
            <person name="Wing R.A."/>
            <person name="Wolfner M.F."/>
            <person name="Wong A."/>
            <person name="Wong G.K."/>
            <person name="Wu C.I."/>
            <person name="Wu G."/>
            <person name="Yamamoto D."/>
            <person name="Yang H.P."/>
            <person name="Yang S.P."/>
            <person name="Yorke J.A."/>
            <person name="Yoshida K."/>
            <person name="Zdobnov E."/>
            <person name="Zhang P."/>
            <person name="Zhang Y."/>
            <person name="Zimin A.V."/>
            <person name="Baldwin J."/>
            <person name="Abdouelleil A."/>
            <person name="Abdulkadir J."/>
            <person name="Abebe A."/>
            <person name="Abera B."/>
            <person name="Abreu J."/>
            <person name="Acer S.C."/>
            <person name="Aftuck L."/>
            <person name="Alexander A."/>
            <person name="An P."/>
            <person name="Anderson E."/>
            <person name="Anderson S."/>
            <person name="Arachi H."/>
            <person name="Azer M."/>
            <person name="Bachantsang P."/>
            <person name="Barry A."/>
            <person name="Bayul T."/>
            <person name="Berlin A."/>
            <person name="Bessette D."/>
            <person name="Bloom T."/>
            <person name="Blye J."/>
            <person name="Boguslavskiy L."/>
            <person name="Bonnet C."/>
            <person name="Boukhgalter B."/>
            <person name="Bourzgui I."/>
            <person name="Brown A."/>
            <person name="Cahill P."/>
            <person name="Channer S."/>
            <person name="Cheshatsang Y."/>
            <person name="Chuda L."/>
            <person name="Citroen M."/>
            <person name="Collymore A."/>
            <person name="Cooke P."/>
            <person name="Costello M."/>
            <person name="D'Aco K."/>
            <person name="Daza R."/>
            <person name="De Haan G."/>
            <person name="DeGray S."/>
            <person name="DeMaso C."/>
            <person name="Dhargay N."/>
            <person name="Dooley K."/>
            <person name="Dooley E."/>
            <person name="Doricent M."/>
            <person name="Dorje P."/>
            <person name="Dorjee K."/>
            <person name="Dupes A."/>
            <person name="Elong R."/>
            <person name="Falk J."/>
            <person name="Farina A."/>
            <person name="Faro S."/>
            <person name="Ferguson D."/>
            <person name="Fisher S."/>
            <person name="Foley C.D."/>
            <person name="Franke A."/>
            <person name="Friedrich D."/>
            <person name="Gadbois L."/>
            <person name="Gearin G."/>
            <person name="Gearin C.R."/>
            <person name="Giannoukos G."/>
            <person name="Goode T."/>
            <person name="Graham J."/>
            <person name="Grandbois E."/>
            <person name="Grewal S."/>
            <person name="Gyaltsen K."/>
            <person name="Hafez N."/>
            <person name="Hagos B."/>
            <person name="Hall J."/>
            <person name="Henson C."/>
            <person name="Hollinger A."/>
            <person name="Honan T."/>
            <person name="Huard M.D."/>
            <person name="Hughes L."/>
            <person name="Hurhula B."/>
            <person name="Husby M.E."/>
            <person name="Kamat A."/>
            <person name="Kanga B."/>
            <person name="Kashin S."/>
            <person name="Khazanovich D."/>
            <person name="Kisner P."/>
            <person name="Lance K."/>
            <person name="Lara M."/>
            <person name="Lee W."/>
            <person name="Lennon N."/>
            <person name="Letendre F."/>
            <person name="LeVine R."/>
            <person name="Lipovsky A."/>
            <person name="Liu X."/>
            <person name="Liu J."/>
            <person name="Liu S."/>
            <person name="Lokyitsang T."/>
            <person name="Lokyitsang Y."/>
            <person name="Lubonja R."/>
            <person name="Lui A."/>
            <person name="MacDonald P."/>
            <person name="Magnisalis V."/>
            <person name="Maru K."/>
            <person name="Matthews C."/>
            <person name="McCusker W."/>
            <person name="McDonough S."/>
            <person name="Mehta T."/>
            <person name="Meldrim J."/>
            <person name="Meneus L."/>
            <person name="Mihai O."/>
            <person name="Mihalev A."/>
            <person name="Mihova T."/>
            <person name="Mittelman R."/>
            <person name="Mlenga V."/>
            <person name="Montmayeur A."/>
            <person name="Mulrain L."/>
            <person name="Navidi A."/>
            <person name="Naylor J."/>
            <person name="Negash T."/>
            <person name="Nguyen T."/>
            <person name="Nguyen N."/>
            <person name="Nicol R."/>
            <person name="Norbu C."/>
            <person name="Norbu N."/>
            <person name="Novod N."/>
            <person name="O'Neill B."/>
            <person name="Osman S."/>
            <person name="Markiewicz E."/>
            <person name="Oyono O.L."/>
            <person name="Patti C."/>
            <person name="Phunkhang P."/>
            <person name="Pierre F."/>
            <person name="Priest M."/>
            <person name="Raghuraman S."/>
            <person name="Rege F."/>
            <person name="Reyes R."/>
            <person name="Rise C."/>
            <person name="Rogov P."/>
            <person name="Ross K."/>
            <person name="Ryan E."/>
            <person name="Settipalli S."/>
            <person name="Shea T."/>
            <person name="Sherpa N."/>
            <person name="Shi L."/>
            <person name="Shih D."/>
            <person name="Sparrow T."/>
            <person name="Spaulding J."/>
            <person name="Stalker J."/>
            <person name="Stange-Thomann N."/>
            <person name="Stavropoulos S."/>
            <person name="Stone C."/>
            <person name="Strader C."/>
            <person name="Tesfaye S."/>
            <person name="Thomson T."/>
            <person name="Thoulutsang Y."/>
            <person name="Thoulutsang D."/>
            <person name="Topham K."/>
            <person name="Topping I."/>
            <person name="Tsamla T."/>
            <person name="Vassiliev H."/>
            <person name="Vo A."/>
            <person name="Wangchuk T."/>
            <person name="Wangdi T."/>
            <person name="Weiand M."/>
            <person name="Wilkinson J."/>
            <person name="Wilson A."/>
            <person name="Yadav S."/>
            <person name="Young G."/>
            <person name="Yu Q."/>
            <person name="Zembek L."/>
            <person name="Zhong D."/>
            <person name="Zimmer A."/>
            <person name="Zwirko Z."/>
            <person name="Jaffe D.B."/>
            <person name="Alvarez P."/>
            <person name="Brockman W."/>
            <person name="Butler J."/>
            <person name="Chin C."/>
            <person name="Gnerre S."/>
            <person name="Grabherr M."/>
            <person name="Kleber M."/>
            <person name="Mauceli E."/>
            <person name="MacCallum I."/>
        </authorList>
    </citation>
    <scope>NUCLEOTIDE SEQUENCE [LARGE SCALE GENOMIC DNA]</scope>
    <source>
        <strain evidence="2">Tucson 14024-0371.13</strain>
    </source>
</reference>
<proteinExistence type="predicted"/>
<evidence type="ECO:0000313" key="2">
    <source>
        <dbReference type="Proteomes" id="UP000007801"/>
    </source>
</evidence>
<dbReference type="HOGENOM" id="CLU_2906369_0_0_1"/>
<sequence>MADPNEYGRHRQTIVDIAEELEQTHLARVPQVLKKLEQIRQPEDEMRQAAGMRLSKKYDSGV</sequence>
<dbReference type="PhylomeDB" id="B3MIQ5"/>
<accession>B3MIQ5</accession>
<dbReference type="Proteomes" id="UP000007801">
    <property type="component" value="Unassembled WGS sequence"/>
</dbReference>
<dbReference type="SMR" id="B3MIQ5"/>
<dbReference type="AlphaFoldDB" id="B3MIQ5"/>
<organism evidence="1 2">
    <name type="scientific">Drosophila ananassae</name>
    <name type="common">Fruit fly</name>
    <dbReference type="NCBI Taxonomy" id="7217"/>
    <lineage>
        <taxon>Eukaryota</taxon>
        <taxon>Metazoa</taxon>
        <taxon>Ecdysozoa</taxon>
        <taxon>Arthropoda</taxon>
        <taxon>Hexapoda</taxon>
        <taxon>Insecta</taxon>
        <taxon>Pterygota</taxon>
        <taxon>Neoptera</taxon>
        <taxon>Endopterygota</taxon>
        <taxon>Diptera</taxon>
        <taxon>Brachycera</taxon>
        <taxon>Muscomorpha</taxon>
        <taxon>Ephydroidea</taxon>
        <taxon>Drosophilidae</taxon>
        <taxon>Drosophila</taxon>
        <taxon>Sophophora</taxon>
    </lineage>
</organism>
<dbReference type="STRING" id="7217.B3MIQ5"/>
<keyword evidence="2" id="KW-1185">Reference proteome</keyword>
<protein>
    <submittedName>
        <fullName evidence="1">Uncharacterized protein</fullName>
    </submittedName>
</protein>
<dbReference type="GeneID" id="6495064"/>
<dbReference type="InParanoid" id="B3MIQ5"/>
<dbReference type="KEGG" id="dan:6495064"/>
<name>B3MIQ5_DROAN</name>
<dbReference type="EMBL" id="CH902619">
    <property type="protein sequence ID" value="EDV35965.1"/>
    <property type="molecule type" value="Genomic_DNA"/>
</dbReference>
<dbReference type="OMA" id="MEEYNHP"/>
<evidence type="ECO:0000313" key="1">
    <source>
        <dbReference type="EMBL" id="EDV35965.1"/>
    </source>
</evidence>
<dbReference type="OrthoDB" id="7831604at2759"/>
<gene>
    <name evidence="1" type="primary">Dana\GF12209</name>
    <name evidence="1" type="synonym">dana_GLEANR_12217</name>
    <name evidence="1" type="ORF">GF12209</name>
</gene>